<feature type="region of interest" description="Disordered" evidence="12">
    <location>
        <begin position="1712"/>
        <end position="1788"/>
    </location>
</feature>
<evidence type="ECO:0000256" key="6">
    <source>
        <dbReference type="ARBA" id="ARBA00022840"/>
    </source>
</evidence>
<dbReference type="InterPro" id="IPR000719">
    <property type="entry name" value="Prot_kinase_dom"/>
</dbReference>
<feature type="domain" description="SH3" evidence="13">
    <location>
        <begin position="387"/>
        <end position="446"/>
    </location>
</feature>
<proteinExistence type="predicted"/>
<feature type="compositionally biased region" description="Polar residues" evidence="12">
    <location>
        <begin position="1800"/>
        <end position="1832"/>
    </location>
</feature>
<dbReference type="CTD" id="36442"/>
<feature type="compositionally biased region" description="Low complexity" evidence="12">
    <location>
        <begin position="1712"/>
        <end position="1727"/>
    </location>
</feature>
<sequence length="1971" mass="220715">MDTQGGMSRNTGPGLYEFLMEAELQQYYPGIRGDLKVQTTAQLKYVTEEDLNAIGMSKPEMRRLKKYFQKHFPQNYLSKFKKMLLPKREEPSTGVLTMLPEERQDKPPIRVPNKHMIPADAIIVNKELGIGEFGVVQQGVWTNDGERIQVAIKCLSRERMQNNPIEFLKEAVIMHSIDHEHIVRLYGVVLDTNSLMLVTELAPLRSLLECLKEPSLRTSFPVLSLCDFAVQIADGMQYLEAKRLIHRDLAARNILVFSKNKVKISDFGLSRALGVGKDYYQTNFNVNLKLPIAWCAPECISYLKFTSASDVWAYGVTLWEMFSYGFQPWAALTGHQILEAIDDPNFQRLEQPECCPKDYFALMQQCWQHEPSKRPKFSELINLLPDLKPEQVQAVQDSTESGQLVYRQGDVITVLDKGSSNTLWKGVLNNGKTGFFNPAHTIAYLGSNLPSNKPGEFTRGDGKNAFSSQRRKIRTDMISSPQGDLKHTGHVGLDGAYFGDIGFLGGKYPHLPRQVVTPYKPQEDVTDNSSQLNQERNAEANRELMRDNRNAQQEQNKHESLWTDANSELCQMANSSKQSVSLNVAGTNETLGADHEYHEISDEENQDSPLRFDKSSLNFDFGPSLLAEMDQMFRSLGSSPPPPLPVHPLSTEHESSNVRNELREIQAKQSNKKKQATVKPISAADQKTLYSAIAMAQELTARSMTDLEHPPESPRTPASPSRRRKFSFKLPHQHSPKPDRRHFSEEAASIPDIQWLCSSLQSLSSTVSSIESLGAPSTLKLPLWDKASAEFCFAKSRELLTKPTAWTSYMDIEFDAHILDNAATKQNLVKSTEFLENGNKKGFSCERITELSGKLNALQQNGKVPPLPIENSNFDFSREQKRVSTSYVDRYFEQPKYFEDDTSLTCPTEKVSYFGDEALDKYDKINNLEQPSKSVGYSNIQEQSSMAANKQQLPKFGNCDPLKDNVSNFEAQCEENSSFDLVKEKPTNFADFARGKPMKFDSPREKMADLGTRPKISSSFSDSAKMNIPEFPKKLEIPKARGGGKVPLITRNPSQEGKSIIYGSTDSIKTNLKPGGGSDSPRGNMEAVRINIQSFRKIEQNQNGHDGFPFVISNNPLFIAESEKKESPVYSSSESLRVNFQRLRRKSDAEANNQVELSSKLLAEKYQREVSGLESVKNYLDSKKGQGLNLGFGKLTQNMIQLGKNIAQNSRNMENAPPKSLVANIRNMDISGQSQTSLRTLNIPMQKPKHLDLNIPLKTQLNMKLNLSGQKPNPPSPSIHQHILEPPKLYQNDNTKKETGKTESLLEKMTTATSIYRHRTSSLSENRKPPIKNIRRSFHPANDSSEDSDSISHSETDIRSRFRYKRRHKKLPHNLRLNFKNKSHFLHPESARGFSAIELCGKSPPPSTSFLNSLSPPFSSRNNLLSWPESAPSSSLTFTSNSDLDSDTSSEYPEFTNDATLSDEAKEVYNSLVETPTIETAPETNPLRMLRSGVPIVRPRIRGNKHATLGHPVSHQEDLAADHFHFDAYHSGSRTLPKSKAPPPPHAPPPLPQMRQLERHHSAQEIENNQNQNNVDENPIPLPPRDRSKTLQPKSSLPRHQRKHPLIIPGGGVTRTLAKMAVTTPPIEDQVDGSLQSTSSSVVSSSLQEGYSSETSANSPEEFEQRIDSELAALDSLPVDENRLHRFSVISEDLLEFSDNLIDCDAIEYRPSLQESSDVQSTSSSTEKLQRKISVESKTSLSSAKCIQQNETSEISRNSTPTGSSKSEDSAKDPPSKPKRTTLVQRPANYIMQFDYGEYSENSSQSRCNPKQQQQQPEISKECSTTDSNDSFHSAGLTGAYNRLSSEKLPGQSDLSRQSDHVSCEDLLEFACDGPNARRTRGPRNGEQSDEVRIMMKVLHEQSTPESCIAALNVTDWDVLAAIKLERLQGLLKKENNFVGLEDCKLMLNQCGGDVVKAAALLRSTDDTAAV</sequence>
<evidence type="ECO:0000256" key="9">
    <source>
        <dbReference type="PROSITE-ProRule" id="PRU00192"/>
    </source>
</evidence>
<dbReference type="Proteomes" id="UP000694925">
    <property type="component" value="Unplaced"/>
</dbReference>
<dbReference type="Gene3D" id="1.10.510.10">
    <property type="entry name" value="Transferase(Phosphotransferase) domain 1"/>
    <property type="match status" value="1"/>
</dbReference>
<feature type="region of interest" description="Disordered" evidence="12">
    <location>
        <begin position="637"/>
        <end position="656"/>
    </location>
</feature>
<evidence type="ECO:0000256" key="7">
    <source>
        <dbReference type="ARBA" id="ARBA00023137"/>
    </source>
</evidence>
<feature type="region of interest" description="Disordered" evidence="12">
    <location>
        <begin position="1430"/>
        <end position="1458"/>
    </location>
</feature>
<evidence type="ECO:0000256" key="11">
    <source>
        <dbReference type="SAM" id="Coils"/>
    </source>
</evidence>
<feature type="region of interest" description="Disordered" evidence="12">
    <location>
        <begin position="1318"/>
        <end position="1356"/>
    </location>
</feature>
<reference evidence="17" key="1">
    <citation type="submission" date="2025-08" db="UniProtKB">
        <authorList>
            <consortium name="RefSeq"/>
        </authorList>
    </citation>
    <scope>IDENTIFICATION</scope>
    <source>
        <tissue evidence="17">Whole body</tissue>
    </source>
</reference>
<keyword evidence="5" id="KW-0418">Kinase</keyword>
<evidence type="ECO:0000313" key="16">
    <source>
        <dbReference type="Proteomes" id="UP000694925"/>
    </source>
</evidence>
<dbReference type="InterPro" id="IPR017441">
    <property type="entry name" value="Protein_kinase_ATP_BS"/>
</dbReference>
<dbReference type="InterPro" id="IPR001452">
    <property type="entry name" value="SH3_domain"/>
</dbReference>
<evidence type="ECO:0000256" key="8">
    <source>
        <dbReference type="ARBA" id="ARBA00047899"/>
    </source>
</evidence>
<dbReference type="EC" id="2.7.10.2" evidence="1"/>
<dbReference type="GeneID" id="108632803"/>
<feature type="region of interest" description="Disordered" evidence="12">
    <location>
        <begin position="703"/>
        <end position="742"/>
    </location>
</feature>
<dbReference type="PROSITE" id="PS50108">
    <property type="entry name" value="CRIB"/>
    <property type="match status" value="1"/>
</dbReference>
<dbReference type="GO" id="GO:0002009">
    <property type="term" value="P:morphogenesis of an epithelium"/>
    <property type="evidence" value="ECO:0007669"/>
    <property type="project" value="UniProtKB-ARBA"/>
</dbReference>
<feature type="compositionally biased region" description="Low complexity" evidence="12">
    <location>
        <begin position="1433"/>
        <end position="1450"/>
    </location>
</feature>
<dbReference type="PROSITE" id="PS00109">
    <property type="entry name" value="PROTEIN_KINASE_TYR"/>
    <property type="match status" value="1"/>
</dbReference>
<evidence type="ECO:0000256" key="4">
    <source>
        <dbReference type="ARBA" id="ARBA00022741"/>
    </source>
</evidence>
<protein>
    <recommendedName>
        <fullName evidence="1">non-specific protein-tyrosine kinase</fullName>
        <ecNumber evidence="1">2.7.10.2</ecNumber>
    </recommendedName>
</protein>
<dbReference type="InterPro" id="IPR011009">
    <property type="entry name" value="Kinase-like_dom_sf"/>
</dbReference>
<dbReference type="InterPro" id="IPR001245">
    <property type="entry name" value="Ser-Thr/Tyr_kinase_cat_dom"/>
</dbReference>
<dbReference type="SUPFAM" id="SSF56112">
    <property type="entry name" value="Protein kinase-like (PK-like)"/>
    <property type="match status" value="1"/>
</dbReference>
<dbReference type="GO" id="GO:0005524">
    <property type="term" value="F:ATP binding"/>
    <property type="evidence" value="ECO:0007669"/>
    <property type="project" value="UniProtKB-UniRule"/>
</dbReference>
<dbReference type="PROSITE" id="PS00107">
    <property type="entry name" value="PROTEIN_KINASE_ATP"/>
    <property type="match status" value="1"/>
</dbReference>
<dbReference type="SUPFAM" id="SSF50044">
    <property type="entry name" value="SH3-domain"/>
    <property type="match status" value="1"/>
</dbReference>
<dbReference type="InterPro" id="IPR049587">
    <property type="entry name" value="TNK-like_SAM"/>
</dbReference>
<evidence type="ECO:0000313" key="17">
    <source>
        <dbReference type="RefSeq" id="XP_026666542.1"/>
    </source>
</evidence>
<evidence type="ECO:0000256" key="12">
    <source>
        <dbReference type="SAM" id="MobiDB-lite"/>
    </source>
</evidence>
<feature type="region of interest" description="Disordered" evidence="12">
    <location>
        <begin position="1628"/>
        <end position="1664"/>
    </location>
</feature>
<dbReference type="CDD" id="cd09539">
    <property type="entry name" value="SAM_TNK-like"/>
    <property type="match status" value="1"/>
</dbReference>
<dbReference type="PROSITE" id="PS50002">
    <property type="entry name" value="SH3"/>
    <property type="match status" value="1"/>
</dbReference>
<gene>
    <name evidence="17" type="primary">LOC108632803</name>
</gene>
<dbReference type="RefSeq" id="XP_026666542.1">
    <property type="nucleotide sequence ID" value="XM_026810741.1"/>
</dbReference>
<feature type="compositionally biased region" description="Low complexity" evidence="12">
    <location>
        <begin position="1567"/>
        <end position="1578"/>
    </location>
</feature>
<dbReference type="FunFam" id="1.10.510.10:FF:001118">
    <property type="entry name" value="Tyrosine-protein kinase PR2"/>
    <property type="match status" value="1"/>
</dbReference>
<evidence type="ECO:0000259" key="15">
    <source>
        <dbReference type="PROSITE" id="PS50108"/>
    </source>
</evidence>
<feature type="compositionally biased region" description="Polar residues" evidence="12">
    <location>
        <begin position="1736"/>
        <end position="1765"/>
    </location>
</feature>
<feature type="domain" description="Protein kinase" evidence="14">
    <location>
        <begin position="122"/>
        <end position="387"/>
    </location>
</feature>
<feature type="region of interest" description="Disordered" evidence="12">
    <location>
        <begin position="1800"/>
        <end position="1837"/>
    </location>
</feature>
<dbReference type="InterPro" id="IPR050198">
    <property type="entry name" value="Non-receptor_tyrosine_kinases"/>
</dbReference>
<feature type="compositionally biased region" description="Basic residues" evidence="12">
    <location>
        <begin position="1329"/>
        <end position="1338"/>
    </location>
</feature>
<dbReference type="InterPro" id="IPR055175">
    <property type="entry name" value="ACK/TNK-like_SAM"/>
</dbReference>
<feature type="compositionally biased region" description="Basic residues" evidence="12">
    <location>
        <begin position="721"/>
        <end position="735"/>
    </location>
</feature>
<dbReference type="SMART" id="SM00219">
    <property type="entry name" value="TyrKc"/>
    <property type="match status" value="1"/>
</dbReference>
<dbReference type="GO" id="GO:0004674">
    <property type="term" value="F:protein serine/threonine kinase activity"/>
    <property type="evidence" value="ECO:0007669"/>
    <property type="project" value="UniProtKB-EC"/>
</dbReference>
<evidence type="ECO:0000259" key="13">
    <source>
        <dbReference type="PROSITE" id="PS50002"/>
    </source>
</evidence>
<feature type="domain" description="CRIB" evidence="15">
    <location>
        <begin position="478"/>
        <end position="492"/>
    </location>
</feature>
<dbReference type="Pfam" id="PF22931">
    <property type="entry name" value="SAM_TNK"/>
    <property type="match status" value="1"/>
</dbReference>
<evidence type="ECO:0000256" key="2">
    <source>
        <dbReference type="ARBA" id="ARBA00022443"/>
    </source>
</evidence>
<dbReference type="InterPro" id="IPR008266">
    <property type="entry name" value="Tyr_kinase_AS"/>
</dbReference>
<keyword evidence="16" id="KW-1185">Reference proteome</keyword>
<dbReference type="InterPro" id="IPR020635">
    <property type="entry name" value="Tyr_kinase_cat_dom"/>
</dbReference>
<keyword evidence="3" id="KW-0808">Transferase</keyword>
<evidence type="ECO:0000256" key="1">
    <source>
        <dbReference type="ARBA" id="ARBA00011903"/>
    </source>
</evidence>
<evidence type="ECO:0000256" key="10">
    <source>
        <dbReference type="PROSITE-ProRule" id="PRU10141"/>
    </source>
</evidence>
<dbReference type="Gene3D" id="3.30.200.20">
    <property type="entry name" value="Phosphorylase Kinase, domain 1"/>
    <property type="match status" value="1"/>
</dbReference>
<feature type="coiled-coil region" evidence="11">
    <location>
        <begin position="534"/>
        <end position="561"/>
    </location>
</feature>
<feature type="compositionally biased region" description="Basic and acidic residues" evidence="12">
    <location>
        <begin position="1766"/>
        <end position="1776"/>
    </location>
</feature>
<dbReference type="PRINTS" id="PR00109">
    <property type="entry name" value="TYRKINASE"/>
</dbReference>
<organism evidence="16 17">
    <name type="scientific">Ceratina calcarata</name>
    <dbReference type="NCBI Taxonomy" id="156304"/>
    <lineage>
        <taxon>Eukaryota</taxon>
        <taxon>Metazoa</taxon>
        <taxon>Ecdysozoa</taxon>
        <taxon>Arthropoda</taxon>
        <taxon>Hexapoda</taxon>
        <taxon>Insecta</taxon>
        <taxon>Pterygota</taxon>
        <taxon>Neoptera</taxon>
        <taxon>Endopterygota</taxon>
        <taxon>Hymenoptera</taxon>
        <taxon>Apocrita</taxon>
        <taxon>Aculeata</taxon>
        <taxon>Apoidea</taxon>
        <taxon>Anthophila</taxon>
        <taxon>Apidae</taxon>
        <taxon>Ceratina</taxon>
        <taxon>Zadontomerus</taxon>
    </lineage>
</organism>
<dbReference type="InterPro" id="IPR036028">
    <property type="entry name" value="SH3-like_dom_sf"/>
</dbReference>
<feature type="compositionally biased region" description="Low complexity" evidence="12">
    <location>
        <begin position="1633"/>
        <end position="1656"/>
    </location>
</feature>
<comment type="catalytic activity">
    <reaction evidence="8">
        <text>L-threonyl-[protein] + ATP = O-phospho-L-threonyl-[protein] + ADP + H(+)</text>
        <dbReference type="Rhea" id="RHEA:46608"/>
        <dbReference type="Rhea" id="RHEA-COMP:11060"/>
        <dbReference type="Rhea" id="RHEA-COMP:11605"/>
        <dbReference type="ChEBI" id="CHEBI:15378"/>
        <dbReference type="ChEBI" id="CHEBI:30013"/>
        <dbReference type="ChEBI" id="CHEBI:30616"/>
        <dbReference type="ChEBI" id="CHEBI:61977"/>
        <dbReference type="ChEBI" id="CHEBI:456216"/>
        <dbReference type="EC" id="2.7.11.1"/>
    </reaction>
</comment>
<feature type="region of interest" description="Disordered" evidence="12">
    <location>
        <begin position="1530"/>
        <end position="1553"/>
    </location>
</feature>
<keyword evidence="11" id="KW-0175">Coiled coil</keyword>
<name>A0AAJ7RVM2_9HYME</name>
<keyword evidence="4 10" id="KW-0547">Nucleotide-binding</keyword>
<keyword evidence="2 9" id="KW-0728">SH3 domain</keyword>
<keyword evidence="7" id="KW-0829">Tyrosine-protein kinase</keyword>
<feature type="compositionally biased region" description="Pro residues" evidence="12">
    <location>
        <begin position="1540"/>
        <end position="1552"/>
    </location>
</feature>
<dbReference type="GO" id="GO:0004715">
    <property type="term" value="F:non-membrane spanning protein tyrosine kinase activity"/>
    <property type="evidence" value="ECO:0007669"/>
    <property type="project" value="UniProtKB-EC"/>
</dbReference>
<dbReference type="CDD" id="cd05040">
    <property type="entry name" value="PTKc_Ack_like"/>
    <property type="match status" value="1"/>
</dbReference>
<feature type="binding site" evidence="10">
    <location>
        <position position="153"/>
    </location>
    <ligand>
        <name>ATP</name>
        <dbReference type="ChEBI" id="CHEBI:30616"/>
    </ligand>
</feature>
<dbReference type="PROSITE" id="PS50011">
    <property type="entry name" value="PROTEIN_KINASE_DOM"/>
    <property type="match status" value="1"/>
</dbReference>
<dbReference type="InterPro" id="IPR000095">
    <property type="entry name" value="CRIB_dom"/>
</dbReference>
<dbReference type="KEGG" id="ccal:108632803"/>
<accession>A0AAJ7RVM2</accession>
<dbReference type="Pfam" id="PF07714">
    <property type="entry name" value="PK_Tyr_Ser-Thr"/>
    <property type="match status" value="1"/>
</dbReference>
<feature type="region of interest" description="Disordered" evidence="12">
    <location>
        <begin position="1567"/>
        <end position="1611"/>
    </location>
</feature>
<evidence type="ECO:0000259" key="14">
    <source>
        <dbReference type="PROSITE" id="PS50011"/>
    </source>
</evidence>
<keyword evidence="6 10" id="KW-0067">ATP-binding</keyword>
<evidence type="ECO:0000256" key="3">
    <source>
        <dbReference type="ARBA" id="ARBA00022679"/>
    </source>
</evidence>
<dbReference type="PANTHER" id="PTHR24418">
    <property type="entry name" value="TYROSINE-PROTEIN KINASE"/>
    <property type="match status" value="1"/>
</dbReference>
<evidence type="ECO:0000256" key="5">
    <source>
        <dbReference type="ARBA" id="ARBA00022777"/>
    </source>
</evidence>